<dbReference type="Proteomes" id="UP001458880">
    <property type="component" value="Unassembled WGS sequence"/>
</dbReference>
<dbReference type="GO" id="GO:0005509">
    <property type="term" value="F:calcium ion binding"/>
    <property type="evidence" value="ECO:0007669"/>
    <property type="project" value="InterPro"/>
</dbReference>
<keyword evidence="7" id="KW-0378">Hydrolase</keyword>
<dbReference type="Pfam" id="PF13202">
    <property type="entry name" value="EF-hand_5"/>
    <property type="match status" value="2"/>
</dbReference>
<gene>
    <name evidence="12" type="ORF">QE152_g25922</name>
</gene>
<dbReference type="PROSITE" id="PS00018">
    <property type="entry name" value="EF_HAND_1"/>
    <property type="match status" value="2"/>
</dbReference>
<comment type="caution">
    <text evidence="12">The sequence shown here is derived from an EMBL/GenBank/DDBJ whole genome shotgun (WGS) entry which is preliminary data.</text>
</comment>
<dbReference type="Gene3D" id="2.60.120.380">
    <property type="match status" value="1"/>
</dbReference>
<evidence type="ECO:0000256" key="2">
    <source>
        <dbReference type="ARBA" id="ARBA00004496"/>
    </source>
</evidence>
<dbReference type="PROSITE" id="PS50222">
    <property type="entry name" value="EF_HAND_2"/>
    <property type="match status" value="2"/>
</dbReference>
<dbReference type="SUPFAM" id="SSF47473">
    <property type="entry name" value="EF-hand"/>
    <property type="match status" value="2"/>
</dbReference>
<protein>
    <submittedName>
        <fullName evidence="12">EF-hand domain pair</fullName>
    </submittedName>
</protein>
<keyword evidence="8" id="KW-0106">Calcium</keyword>
<evidence type="ECO:0000256" key="4">
    <source>
        <dbReference type="ARBA" id="ARBA00022670"/>
    </source>
</evidence>
<keyword evidence="4" id="KW-0645">Protease</keyword>
<reference evidence="12 13" key="1">
    <citation type="journal article" date="2024" name="BMC Genomics">
        <title>De novo assembly and annotation of Popillia japonica's genome with initial clues to its potential as an invasive pest.</title>
        <authorList>
            <person name="Cucini C."/>
            <person name="Boschi S."/>
            <person name="Funari R."/>
            <person name="Cardaioli E."/>
            <person name="Iannotti N."/>
            <person name="Marturano G."/>
            <person name="Paoli F."/>
            <person name="Bruttini M."/>
            <person name="Carapelli A."/>
            <person name="Frati F."/>
            <person name="Nardi F."/>
        </authorList>
    </citation>
    <scope>NUCLEOTIDE SEQUENCE [LARGE SCALE GENOMIC DNA]</scope>
    <source>
        <strain evidence="12">DMR45628</strain>
    </source>
</reference>
<name>A0AAW1K1B1_POPJA</name>
<dbReference type="InterPro" id="IPR002048">
    <property type="entry name" value="EF_hand_dom"/>
</dbReference>
<dbReference type="PANTHER" id="PTHR46735:SF3">
    <property type="entry name" value="CALPAIN SMALL SUBUNIT 1-RELATED"/>
    <property type="match status" value="1"/>
</dbReference>
<dbReference type="Pfam" id="PF01067">
    <property type="entry name" value="Calpain_III"/>
    <property type="match status" value="1"/>
</dbReference>
<dbReference type="SUPFAM" id="SSF49758">
    <property type="entry name" value="Calpain large subunit, middle domain (domain III)"/>
    <property type="match status" value="1"/>
</dbReference>
<sequence length="533" mass="60068">MGTDAPIYRMDAKGVEAGGYQGYPAYPQQQQQDSGNNSCCTQLLLIGGAALCCYLCMQLCGGKNDNQSQTNTAASAIAPLATGCLANLCPSGSTMNQPSNGSAHYSGVDNQIITSQPPHAPANHYETRNKGFSNDVCRKIGRFAMLDADRSGKLGFEEFKSLWSDLRDWKNVFRLYDKDNSGTLDGFELRQALNSAGYHLNNHILNILMHRYGNKQAHLEFDDFIMCAVKLKTMILRTGTITEQALIEDIQRDQYGGDDRFVNLDTSDKVPVPLDANFFKTNESIIKHVCHEPYREYTRRLQVEPGTYCVIPNAHEENEEGDFLIRIFSTEDHVLQRHDEDVDYDQYNISKQIIDVCSANEADETDQVTQFFTRFAGVGGTINWYKLKLILDTVLCSEKENLNFSRDLCKSLLAMLDVDKSGELSLSEFQALWKDVQQWKSVFSVYDKDKSGALSPFELRNALNSVGFTVNTQVLNLLMQRFRNEKGELVLEDFIAAAVKLKTMINVFKEESDLNTGTATFTLDRWLQITLYN</sequence>
<dbReference type="SMART" id="SM00054">
    <property type="entry name" value="EFh"/>
    <property type="match status" value="4"/>
</dbReference>
<dbReference type="GO" id="GO:0005737">
    <property type="term" value="C:cytoplasm"/>
    <property type="evidence" value="ECO:0007669"/>
    <property type="project" value="UniProtKB-SubCell"/>
</dbReference>
<evidence type="ECO:0000256" key="1">
    <source>
        <dbReference type="ARBA" id="ARBA00004308"/>
    </source>
</evidence>
<comment type="subcellular location">
    <subcellularLocation>
        <location evidence="2">Cytoplasm</location>
    </subcellularLocation>
    <subcellularLocation>
        <location evidence="1">Endomembrane system</location>
    </subcellularLocation>
</comment>
<evidence type="ECO:0000259" key="11">
    <source>
        <dbReference type="PROSITE" id="PS50222"/>
    </source>
</evidence>
<keyword evidence="3" id="KW-0963">Cytoplasm</keyword>
<dbReference type="AlphaFoldDB" id="A0AAW1K1B1"/>
<dbReference type="InterPro" id="IPR036213">
    <property type="entry name" value="Calpain_III_sf"/>
</dbReference>
<evidence type="ECO:0000313" key="13">
    <source>
        <dbReference type="Proteomes" id="UP001458880"/>
    </source>
</evidence>
<evidence type="ECO:0000256" key="10">
    <source>
        <dbReference type="SAM" id="MobiDB-lite"/>
    </source>
</evidence>
<keyword evidence="13" id="KW-1185">Reference proteome</keyword>
<keyword evidence="9" id="KW-0472">Membrane</keyword>
<evidence type="ECO:0000256" key="5">
    <source>
        <dbReference type="ARBA" id="ARBA00022723"/>
    </source>
</evidence>
<proteinExistence type="predicted"/>
<organism evidence="12 13">
    <name type="scientific">Popillia japonica</name>
    <name type="common">Japanese beetle</name>
    <dbReference type="NCBI Taxonomy" id="7064"/>
    <lineage>
        <taxon>Eukaryota</taxon>
        <taxon>Metazoa</taxon>
        <taxon>Ecdysozoa</taxon>
        <taxon>Arthropoda</taxon>
        <taxon>Hexapoda</taxon>
        <taxon>Insecta</taxon>
        <taxon>Pterygota</taxon>
        <taxon>Neoptera</taxon>
        <taxon>Endopterygota</taxon>
        <taxon>Coleoptera</taxon>
        <taxon>Polyphaga</taxon>
        <taxon>Scarabaeiformia</taxon>
        <taxon>Scarabaeidae</taxon>
        <taxon>Rutelinae</taxon>
        <taxon>Popillia</taxon>
    </lineage>
</organism>
<dbReference type="GO" id="GO:0008233">
    <property type="term" value="F:peptidase activity"/>
    <property type="evidence" value="ECO:0007669"/>
    <property type="project" value="UniProtKB-KW"/>
</dbReference>
<dbReference type="InterPro" id="IPR011992">
    <property type="entry name" value="EF-hand-dom_pair"/>
</dbReference>
<evidence type="ECO:0000256" key="7">
    <source>
        <dbReference type="ARBA" id="ARBA00022801"/>
    </source>
</evidence>
<dbReference type="GO" id="GO:0006508">
    <property type="term" value="P:proteolysis"/>
    <property type="evidence" value="ECO:0007669"/>
    <property type="project" value="UniProtKB-KW"/>
</dbReference>
<accession>A0AAW1K1B1</accession>
<evidence type="ECO:0000256" key="9">
    <source>
        <dbReference type="ARBA" id="ARBA00023136"/>
    </source>
</evidence>
<feature type="domain" description="EF-hand" evidence="11">
    <location>
        <begin position="434"/>
        <end position="469"/>
    </location>
</feature>
<dbReference type="EMBL" id="JASPKY010000290">
    <property type="protein sequence ID" value="KAK9710646.1"/>
    <property type="molecule type" value="Genomic_DNA"/>
</dbReference>
<dbReference type="Gene3D" id="1.10.238.10">
    <property type="entry name" value="EF-hand"/>
    <property type="match status" value="2"/>
</dbReference>
<dbReference type="GO" id="GO:0012505">
    <property type="term" value="C:endomembrane system"/>
    <property type="evidence" value="ECO:0007669"/>
    <property type="project" value="UniProtKB-SubCell"/>
</dbReference>
<keyword evidence="6" id="KW-0677">Repeat</keyword>
<feature type="domain" description="EF-hand" evidence="11">
    <location>
        <begin position="164"/>
        <end position="199"/>
    </location>
</feature>
<dbReference type="InterPro" id="IPR022682">
    <property type="entry name" value="Calpain_domain_III"/>
</dbReference>
<keyword evidence="5" id="KW-0479">Metal-binding</keyword>
<feature type="compositionally biased region" description="Polar residues" evidence="10">
    <location>
        <begin position="99"/>
        <end position="117"/>
    </location>
</feature>
<evidence type="ECO:0000256" key="6">
    <source>
        <dbReference type="ARBA" id="ARBA00022737"/>
    </source>
</evidence>
<dbReference type="Pfam" id="PF13405">
    <property type="entry name" value="EF-hand_6"/>
    <property type="match status" value="2"/>
</dbReference>
<feature type="region of interest" description="Disordered" evidence="10">
    <location>
        <begin position="99"/>
        <end position="125"/>
    </location>
</feature>
<evidence type="ECO:0000313" key="12">
    <source>
        <dbReference type="EMBL" id="KAK9710646.1"/>
    </source>
</evidence>
<evidence type="ECO:0000256" key="8">
    <source>
        <dbReference type="ARBA" id="ARBA00022837"/>
    </source>
</evidence>
<dbReference type="PANTHER" id="PTHR46735">
    <property type="entry name" value="CALPAIN, SMALL SUBUNIT 1 A-RELATED"/>
    <property type="match status" value="1"/>
</dbReference>
<dbReference type="InterPro" id="IPR018247">
    <property type="entry name" value="EF_Hand_1_Ca_BS"/>
</dbReference>
<evidence type="ECO:0000256" key="3">
    <source>
        <dbReference type="ARBA" id="ARBA00022490"/>
    </source>
</evidence>